<gene>
    <name evidence="2" type="ORF">DEIPH_ctg064orf0042</name>
</gene>
<dbReference type="RefSeq" id="WP_267134657.1">
    <property type="nucleotide sequence ID" value="NZ_JHAC01000061.1"/>
</dbReference>
<name>A0A016QL34_9DEIO</name>
<dbReference type="EMBL" id="JHAC01000061">
    <property type="protein sequence ID" value="EYB66875.1"/>
    <property type="molecule type" value="Genomic_DNA"/>
</dbReference>
<keyword evidence="1" id="KW-0472">Membrane</keyword>
<dbReference type="Proteomes" id="UP000020492">
    <property type="component" value="Unassembled WGS sequence"/>
</dbReference>
<keyword evidence="1" id="KW-1133">Transmembrane helix</keyword>
<sequence length="43" mass="4629">MAQHRKDKPKRPRKPVKIGEVAVLIAALGTFLTGPAALLHALN</sequence>
<accession>A0A016QL34</accession>
<evidence type="ECO:0000313" key="2">
    <source>
        <dbReference type="EMBL" id="EYB66875.1"/>
    </source>
</evidence>
<feature type="transmembrane region" description="Helical" evidence="1">
    <location>
        <begin position="21"/>
        <end position="42"/>
    </location>
</feature>
<evidence type="ECO:0000313" key="3">
    <source>
        <dbReference type="Proteomes" id="UP000020492"/>
    </source>
</evidence>
<dbReference type="PATRIC" id="fig|1476583.3.peg.3088"/>
<dbReference type="STRING" id="1476583.DEIPH_ctg064orf0042"/>
<keyword evidence="1" id="KW-0812">Transmembrane</keyword>
<organism evidence="2 3">
    <name type="scientific">Deinococcus phoenicis</name>
    <dbReference type="NCBI Taxonomy" id="1476583"/>
    <lineage>
        <taxon>Bacteria</taxon>
        <taxon>Thermotogati</taxon>
        <taxon>Deinococcota</taxon>
        <taxon>Deinococci</taxon>
        <taxon>Deinococcales</taxon>
        <taxon>Deinococcaceae</taxon>
        <taxon>Deinococcus</taxon>
    </lineage>
</organism>
<evidence type="ECO:0000256" key="1">
    <source>
        <dbReference type="SAM" id="Phobius"/>
    </source>
</evidence>
<keyword evidence="3" id="KW-1185">Reference proteome</keyword>
<comment type="caution">
    <text evidence="2">The sequence shown here is derived from an EMBL/GenBank/DDBJ whole genome shotgun (WGS) entry which is preliminary data.</text>
</comment>
<reference evidence="2 3" key="1">
    <citation type="submission" date="2014-03" db="EMBL/GenBank/DDBJ databases">
        <title>Draft genome sequence of Deinococcus phoenicis 1P10ME.</title>
        <authorList>
            <person name="Stepanov V.G."/>
            <person name="Vaishampayan P."/>
            <person name="Venkateswaran K."/>
            <person name="Fox G.E."/>
        </authorList>
    </citation>
    <scope>NUCLEOTIDE SEQUENCE [LARGE SCALE GENOMIC DNA]</scope>
    <source>
        <strain evidence="2 3">1P10ME</strain>
    </source>
</reference>
<proteinExistence type="predicted"/>
<dbReference type="AlphaFoldDB" id="A0A016QL34"/>
<protein>
    <submittedName>
        <fullName evidence="2">Uncharacterized protein</fullName>
    </submittedName>
</protein>